<evidence type="ECO:0000259" key="12">
    <source>
        <dbReference type="PROSITE" id="PS50259"/>
    </source>
</evidence>
<dbReference type="InterPro" id="IPR017978">
    <property type="entry name" value="GPCR_3_C"/>
</dbReference>
<dbReference type="Pfam" id="PF00003">
    <property type="entry name" value="7tm_3"/>
    <property type="match status" value="1"/>
</dbReference>
<dbReference type="PROSITE" id="PS50259">
    <property type="entry name" value="G_PROTEIN_RECEP_F3_4"/>
    <property type="match status" value="1"/>
</dbReference>
<accession>A0A7S3Q5E0</accession>
<proteinExistence type="predicted"/>
<keyword evidence="8" id="KW-0807">Transducer</keyword>
<dbReference type="PANTHER" id="PTHR10519:SF20">
    <property type="entry name" value="G-PROTEIN COUPLED RECEPTOR 156-RELATED"/>
    <property type="match status" value="1"/>
</dbReference>
<evidence type="ECO:0000256" key="7">
    <source>
        <dbReference type="ARBA" id="ARBA00023180"/>
    </source>
</evidence>
<dbReference type="GO" id="GO:0038039">
    <property type="term" value="C:G protein-coupled receptor heterodimeric complex"/>
    <property type="evidence" value="ECO:0007669"/>
    <property type="project" value="TreeGrafter"/>
</dbReference>
<evidence type="ECO:0000256" key="8">
    <source>
        <dbReference type="ARBA" id="ARBA00023224"/>
    </source>
</evidence>
<name>A0A7S3Q5E0_9STRA</name>
<evidence type="ECO:0000256" key="2">
    <source>
        <dbReference type="ARBA" id="ARBA00022692"/>
    </source>
</evidence>
<evidence type="ECO:0000256" key="1">
    <source>
        <dbReference type="ARBA" id="ARBA00004141"/>
    </source>
</evidence>
<feature type="domain" description="G-protein coupled receptors family 3 profile" evidence="12">
    <location>
        <begin position="629"/>
        <end position="828"/>
    </location>
</feature>
<keyword evidence="3 10" id="KW-1133">Transmembrane helix</keyword>
<feature type="transmembrane region" description="Helical" evidence="10">
    <location>
        <begin position="796"/>
        <end position="815"/>
    </location>
</feature>
<gene>
    <name evidence="13" type="ORF">CDEB00056_LOCUS11173</name>
</gene>
<feature type="transmembrane region" description="Helical" evidence="10">
    <location>
        <begin position="676"/>
        <end position="697"/>
    </location>
</feature>
<keyword evidence="5 10" id="KW-0472">Membrane</keyword>
<keyword evidence="6" id="KW-0675">Receptor</keyword>
<keyword evidence="2 10" id="KW-0812">Transmembrane</keyword>
<comment type="subcellular location">
    <subcellularLocation>
        <location evidence="1">Membrane</location>
        <topology evidence="1">Multi-pass membrane protein</topology>
    </subcellularLocation>
</comment>
<evidence type="ECO:0000256" key="6">
    <source>
        <dbReference type="ARBA" id="ARBA00023170"/>
    </source>
</evidence>
<feature type="transmembrane region" description="Helical" evidence="10">
    <location>
        <begin position="763"/>
        <end position="784"/>
    </location>
</feature>
<keyword evidence="11" id="KW-0732">Signal</keyword>
<organism evidence="13">
    <name type="scientific">Chaetoceros debilis</name>
    <dbReference type="NCBI Taxonomy" id="122233"/>
    <lineage>
        <taxon>Eukaryota</taxon>
        <taxon>Sar</taxon>
        <taxon>Stramenopiles</taxon>
        <taxon>Ochrophyta</taxon>
        <taxon>Bacillariophyta</taxon>
        <taxon>Coscinodiscophyceae</taxon>
        <taxon>Chaetocerotophycidae</taxon>
        <taxon>Chaetocerotales</taxon>
        <taxon>Chaetocerotaceae</taxon>
        <taxon>Chaetoceros</taxon>
    </lineage>
</organism>
<feature type="transmembrane region" description="Helical" evidence="10">
    <location>
        <begin position="633"/>
        <end position="655"/>
    </location>
</feature>
<feature type="chain" id="PRO_5030666794" description="G-protein coupled receptors family 3 profile domain-containing protein" evidence="11">
    <location>
        <begin position="31"/>
        <end position="890"/>
    </location>
</feature>
<evidence type="ECO:0000256" key="10">
    <source>
        <dbReference type="SAM" id="Phobius"/>
    </source>
</evidence>
<feature type="region of interest" description="Disordered" evidence="9">
    <location>
        <begin position="843"/>
        <end position="864"/>
    </location>
</feature>
<dbReference type="GO" id="GO:0004965">
    <property type="term" value="F:G protein-coupled GABA receptor activity"/>
    <property type="evidence" value="ECO:0007669"/>
    <property type="project" value="InterPro"/>
</dbReference>
<dbReference type="PANTHER" id="PTHR10519">
    <property type="entry name" value="GABA-B RECEPTOR"/>
    <property type="match status" value="1"/>
</dbReference>
<sequence>MFFTIMHRSISLPVVLLVLAFAMCMHSSTGQNCQGGICENPYEKGCLVTVAAERGETIPSAIIAEGKDKVKMFQERFGDLKLENESGQGRGRGRGFGRVCNSNDLGIDGYDKCAKEAEHQYDEIRIAPGNWDSSFYLTWVLQILLSELLRVPTTVEFGFNNKKHTSSMGSFYDEKSRYTFGETAYCWECLKEAHEMGGTCADTDKPCAHIVPEIWSGREFIAEEYILLPNGNGLTGQLGYYIPKFTAENYPELISHFGLRNNPQKLAEIFKTPITWGEYCDTFTSECSNNDDNEVATRLPSSDRERKKYFLEGSYTGFFKENGCNDSFTNCTGHFVDTYCGWTTYAESQFHWQNISLASAGPNEPNNGYSNEQLVEIVFAANATKSDLLFWWYEPELLTSSFQDTDMEFQRIKLAAATPECIENREENKVERCKANLEERQGAALGSCDYPLDELKMAISKGLDDMTNQATESSNSKLLQSAELMRSPSLDFLNSFQLSALSMNNLMKNIFTNPEEEFKYRVSGVQEEMGSVYRRAVCEWVYDNLVDLVDKVPNQFPRSFKKREPNKSMKRAALTLGIFTIVLVAAIAVLTLKWKIKETIKVLAVDCWIWILIGFALIGASTISNVYESACGWTYWLLVLGHVLELTPILIKVWTINKMVRYARIQQRADVKSRHLNAILLASVLTAVLFLIVWRAVDPQTLENISTMDPKDQYSVAISEVCTSNSNFWRLCIFGLLGLLLFLATVLTFQSRHVFEEFNESQGLAFLIYSHFIFIVLQIVFYQIERSEVFPRDVSTLAMSVLWSLDAIFAMLFYFGQKFLSIMNKSKKPMRVLSAGQIISNKKDNADGPIGADEEKDSHDDRKTLEPDKQFSLELKEMMPVSAISEWGPH</sequence>
<evidence type="ECO:0000256" key="5">
    <source>
        <dbReference type="ARBA" id="ARBA00023136"/>
    </source>
</evidence>
<dbReference type="AlphaFoldDB" id="A0A7S3Q5E0"/>
<dbReference type="EMBL" id="HBIO01014448">
    <property type="protein sequence ID" value="CAE0466321.1"/>
    <property type="molecule type" value="Transcribed_RNA"/>
</dbReference>
<protein>
    <recommendedName>
        <fullName evidence="12">G-protein coupled receptors family 3 profile domain-containing protein</fullName>
    </recommendedName>
</protein>
<dbReference type="InterPro" id="IPR002455">
    <property type="entry name" value="GPCR3_GABA-B"/>
</dbReference>
<feature type="transmembrane region" description="Helical" evidence="10">
    <location>
        <begin position="728"/>
        <end position="751"/>
    </location>
</feature>
<evidence type="ECO:0000256" key="11">
    <source>
        <dbReference type="SAM" id="SignalP"/>
    </source>
</evidence>
<evidence type="ECO:0000256" key="4">
    <source>
        <dbReference type="ARBA" id="ARBA00023040"/>
    </source>
</evidence>
<dbReference type="GO" id="GO:0007214">
    <property type="term" value="P:gamma-aminobutyric acid signaling pathway"/>
    <property type="evidence" value="ECO:0007669"/>
    <property type="project" value="TreeGrafter"/>
</dbReference>
<feature type="transmembrane region" description="Helical" evidence="10">
    <location>
        <begin position="603"/>
        <end position="627"/>
    </location>
</feature>
<keyword evidence="4" id="KW-0297">G-protein coupled receptor</keyword>
<evidence type="ECO:0000256" key="3">
    <source>
        <dbReference type="ARBA" id="ARBA00022989"/>
    </source>
</evidence>
<feature type="signal peptide" evidence="11">
    <location>
        <begin position="1"/>
        <end position="30"/>
    </location>
</feature>
<feature type="transmembrane region" description="Helical" evidence="10">
    <location>
        <begin position="572"/>
        <end position="591"/>
    </location>
</feature>
<evidence type="ECO:0000256" key="9">
    <source>
        <dbReference type="SAM" id="MobiDB-lite"/>
    </source>
</evidence>
<keyword evidence="7" id="KW-0325">Glycoprotein</keyword>
<evidence type="ECO:0000313" key="13">
    <source>
        <dbReference type="EMBL" id="CAE0466321.1"/>
    </source>
</evidence>
<reference evidence="13" key="1">
    <citation type="submission" date="2021-01" db="EMBL/GenBank/DDBJ databases">
        <authorList>
            <person name="Corre E."/>
            <person name="Pelletier E."/>
            <person name="Niang G."/>
            <person name="Scheremetjew M."/>
            <person name="Finn R."/>
            <person name="Kale V."/>
            <person name="Holt S."/>
            <person name="Cochrane G."/>
            <person name="Meng A."/>
            <person name="Brown T."/>
            <person name="Cohen L."/>
        </authorList>
    </citation>
    <scope>NUCLEOTIDE SEQUENCE</scope>
    <source>
        <strain evidence="13">MM31A-1</strain>
    </source>
</reference>